<reference evidence="12 13" key="1">
    <citation type="submission" date="2016-10" db="EMBL/GenBank/DDBJ databases">
        <authorList>
            <person name="de Groot N.N."/>
        </authorList>
    </citation>
    <scope>NUCLEOTIDE SEQUENCE [LARGE SCALE GENOMIC DNA]</scope>
    <source>
        <strain evidence="12 13">DSM 44778</strain>
    </source>
</reference>
<evidence type="ECO:0000259" key="11">
    <source>
        <dbReference type="SMART" id="SM00483"/>
    </source>
</evidence>
<evidence type="ECO:0000256" key="1">
    <source>
        <dbReference type="ARBA" id="ARBA00001946"/>
    </source>
</evidence>
<evidence type="ECO:0000256" key="8">
    <source>
        <dbReference type="ARBA" id="ARBA00049244"/>
    </source>
</evidence>
<dbReference type="NCBIfam" id="NF006375">
    <property type="entry name" value="PRK08609.1"/>
    <property type="match status" value="1"/>
</dbReference>
<dbReference type="EC" id="2.7.7.7" evidence="2"/>
<dbReference type="GO" id="GO:0042578">
    <property type="term" value="F:phosphoric ester hydrolase activity"/>
    <property type="evidence" value="ECO:0007669"/>
    <property type="project" value="TreeGrafter"/>
</dbReference>
<keyword evidence="13" id="KW-1185">Reference proteome</keyword>
<feature type="domain" description="Helix-hairpin-helix DNA-binding motif class 1" evidence="9">
    <location>
        <begin position="49"/>
        <end position="68"/>
    </location>
</feature>
<dbReference type="InterPro" id="IPR002054">
    <property type="entry name" value="DNA-dir_DNA_pol_X"/>
</dbReference>
<dbReference type="EMBL" id="FORR01000002">
    <property type="protein sequence ID" value="SFI80582.1"/>
    <property type="molecule type" value="Genomic_DNA"/>
</dbReference>
<organism evidence="12 13">
    <name type="scientific">Thermoflavimicrobium dichotomicum</name>
    <dbReference type="NCBI Taxonomy" id="46223"/>
    <lineage>
        <taxon>Bacteria</taxon>
        <taxon>Bacillati</taxon>
        <taxon>Bacillota</taxon>
        <taxon>Bacilli</taxon>
        <taxon>Bacillales</taxon>
        <taxon>Thermoactinomycetaceae</taxon>
        <taxon>Thermoflavimicrobium</taxon>
    </lineage>
</organism>
<dbReference type="Pfam" id="PF14716">
    <property type="entry name" value="HHH_8"/>
    <property type="match status" value="1"/>
</dbReference>
<keyword evidence="4" id="KW-0808">Transferase</keyword>
<dbReference type="InterPro" id="IPR016195">
    <property type="entry name" value="Pol/histidinol_Pase-like"/>
</dbReference>
<accession>A0A1I3L720</accession>
<keyword evidence="7" id="KW-0239">DNA-directed DNA polymerase</keyword>
<dbReference type="InterPro" id="IPR003583">
    <property type="entry name" value="Hlx-hairpin-Hlx_DNA-bd_motif"/>
</dbReference>
<evidence type="ECO:0000256" key="7">
    <source>
        <dbReference type="ARBA" id="ARBA00022932"/>
    </source>
</evidence>
<dbReference type="Gene3D" id="3.30.210.10">
    <property type="entry name" value="DNA polymerase, thumb domain"/>
    <property type="match status" value="1"/>
</dbReference>
<dbReference type="InterPro" id="IPR029398">
    <property type="entry name" value="PolB_thumb"/>
</dbReference>
<dbReference type="AlphaFoldDB" id="A0A1I3L720"/>
<keyword evidence="5" id="KW-0548">Nucleotidyltransferase</keyword>
<dbReference type="SUPFAM" id="SSF81301">
    <property type="entry name" value="Nucleotidyltransferase"/>
    <property type="match status" value="1"/>
</dbReference>
<gene>
    <name evidence="12" type="ORF">SAMN05421852_10265</name>
</gene>
<dbReference type="GO" id="GO:0008270">
    <property type="term" value="F:zinc ion binding"/>
    <property type="evidence" value="ECO:0007669"/>
    <property type="project" value="TreeGrafter"/>
</dbReference>
<dbReference type="Gene3D" id="3.30.460.10">
    <property type="entry name" value="Beta Polymerase, domain 2"/>
    <property type="match status" value="1"/>
</dbReference>
<evidence type="ECO:0000313" key="12">
    <source>
        <dbReference type="EMBL" id="SFI80582.1"/>
    </source>
</evidence>
<evidence type="ECO:0000313" key="13">
    <source>
        <dbReference type="Proteomes" id="UP000199545"/>
    </source>
</evidence>
<comment type="cofactor">
    <cofactor evidence="1">
        <name>Mg(2+)</name>
        <dbReference type="ChEBI" id="CHEBI:18420"/>
    </cofactor>
</comment>
<dbReference type="GO" id="GO:0003677">
    <property type="term" value="F:DNA binding"/>
    <property type="evidence" value="ECO:0007669"/>
    <property type="project" value="InterPro"/>
</dbReference>
<feature type="domain" description="DNA-directed DNA polymerase X" evidence="11">
    <location>
        <begin position="1"/>
        <end position="316"/>
    </location>
</feature>
<sequence>MKNKYIANILHQLADLLEIKGENTFKVQAYRKAARTVENSRVAIAEIEDRLEELSGIGKGTAAVIREIISIGHCKQLEELKEQLPPDLPDLLHLPGIGPKTIATLYKQLQITNLNELKAAAEKQEIRSLPGFGPKKEQKILEAIEQFSKRPERYHLHEARRVAEKVQAYLSEMEEIERFELAGSIRRWKETIKDIDFVVATRDPIVVAEKIIAIPEVRQVVGQGETKVSIVVEVEGIVMGVDIRLVRPDQFGSALHHFTGSKEHNVRIRQRAKQLGWKVSEYGIYDPETHQTMKFAQEAQFFAQLGLPWIPPELREDRGEMEEAEAGRLPTLIRLEDYRGDLHLHTLYSDGTDTIYSMAKAAQERGYEYIAITDHSRSLKVAGGLSIDEVYEQWEEIEQVKRQLPGIEILKGTEVDILPDGTLDYPDELLKEMDLVIASVHSQFHQDEKTMTRRIVKAMENPYVHIIAHPTGRLLLRRDPYEVDVDVIFRHARETGTIFELNANPYRLDLSDELLKRAKEEYGLKFTINTDAHATEGFSQVIFGIATARRGWLEKQDVINTYSFHQLKNALKKS</sequence>
<dbReference type="InterPro" id="IPR047967">
    <property type="entry name" value="PolX_PHP"/>
</dbReference>
<dbReference type="FunFam" id="3.20.20.140:FF:000047">
    <property type="entry name" value="PHP domain-containing protein"/>
    <property type="match status" value="1"/>
</dbReference>
<feature type="domain" description="Helix-hairpin-helix DNA-binding motif class 1" evidence="9">
    <location>
        <begin position="89"/>
        <end position="108"/>
    </location>
</feature>
<dbReference type="SUPFAM" id="SSF89550">
    <property type="entry name" value="PHP domain-like"/>
    <property type="match status" value="1"/>
</dbReference>
<evidence type="ECO:0000259" key="10">
    <source>
        <dbReference type="SMART" id="SM00481"/>
    </source>
</evidence>
<evidence type="ECO:0000256" key="3">
    <source>
        <dbReference type="ARBA" id="ARBA00022634"/>
    </source>
</evidence>
<dbReference type="Pfam" id="PF14520">
    <property type="entry name" value="HHH_5"/>
    <property type="match status" value="1"/>
</dbReference>
<evidence type="ECO:0000256" key="2">
    <source>
        <dbReference type="ARBA" id="ARBA00012417"/>
    </source>
</evidence>
<dbReference type="Proteomes" id="UP000199545">
    <property type="component" value="Unassembled WGS sequence"/>
</dbReference>
<dbReference type="GO" id="GO:0003887">
    <property type="term" value="F:DNA-directed DNA polymerase activity"/>
    <property type="evidence" value="ECO:0007669"/>
    <property type="project" value="UniProtKB-KW"/>
</dbReference>
<feature type="domain" description="Polymerase/histidinol phosphatase N-terminal" evidence="10">
    <location>
        <begin position="340"/>
        <end position="419"/>
    </location>
</feature>
<dbReference type="GO" id="GO:0005829">
    <property type="term" value="C:cytosol"/>
    <property type="evidence" value="ECO:0007669"/>
    <property type="project" value="TreeGrafter"/>
</dbReference>
<evidence type="ECO:0000256" key="5">
    <source>
        <dbReference type="ARBA" id="ARBA00022695"/>
    </source>
</evidence>
<dbReference type="SMART" id="SM00483">
    <property type="entry name" value="POLXc"/>
    <property type="match status" value="1"/>
</dbReference>
<dbReference type="Gene3D" id="3.20.20.140">
    <property type="entry name" value="Metal-dependent hydrolases"/>
    <property type="match status" value="1"/>
</dbReference>
<feature type="domain" description="Helix-hairpin-helix DNA-binding motif class 1" evidence="9">
    <location>
        <begin position="124"/>
        <end position="143"/>
    </location>
</feature>
<dbReference type="InterPro" id="IPR027421">
    <property type="entry name" value="DNA_pol_lamdba_lyase_dom_sf"/>
</dbReference>
<dbReference type="CDD" id="cd07436">
    <property type="entry name" value="PHP_PolX"/>
    <property type="match status" value="1"/>
</dbReference>
<keyword evidence="3" id="KW-0237">DNA synthesis</keyword>
<dbReference type="Gene3D" id="1.10.150.110">
    <property type="entry name" value="DNA polymerase beta, N-terminal domain-like"/>
    <property type="match status" value="1"/>
</dbReference>
<dbReference type="InterPro" id="IPR010996">
    <property type="entry name" value="HHH_MUS81"/>
</dbReference>
<dbReference type="PANTHER" id="PTHR36928">
    <property type="entry name" value="PHOSPHATASE YCDX-RELATED"/>
    <property type="match status" value="1"/>
</dbReference>
<dbReference type="PIRSF" id="PIRSF005047">
    <property type="entry name" value="UCP005047_YshC"/>
    <property type="match status" value="1"/>
</dbReference>
<dbReference type="SMART" id="SM00481">
    <property type="entry name" value="POLIIIAc"/>
    <property type="match status" value="1"/>
</dbReference>
<evidence type="ECO:0000256" key="4">
    <source>
        <dbReference type="ARBA" id="ARBA00022679"/>
    </source>
</evidence>
<dbReference type="SUPFAM" id="SSF47802">
    <property type="entry name" value="DNA polymerase beta, N-terminal domain-like"/>
    <property type="match status" value="1"/>
</dbReference>
<comment type="catalytic activity">
    <reaction evidence="8">
        <text>DNA(n) + a 2'-deoxyribonucleoside 5'-triphosphate = DNA(n+1) + diphosphate</text>
        <dbReference type="Rhea" id="RHEA:22508"/>
        <dbReference type="Rhea" id="RHEA-COMP:17339"/>
        <dbReference type="Rhea" id="RHEA-COMP:17340"/>
        <dbReference type="ChEBI" id="CHEBI:33019"/>
        <dbReference type="ChEBI" id="CHEBI:61560"/>
        <dbReference type="ChEBI" id="CHEBI:173112"/>
        <dbReference type="EC" id="2.7.7.7"/>
    </reaction>
</comment>
<dbReference type="SMART" id="SM00278">
    <property type="entry name" value="HhH1"/>
    <property type="match status" value="3"/>
</dbReference>
<dbReference type="CDD" id="cd00141">
    <property type="entry name" value="NT_POLXc"/>
    <property type="match status" value="1"/>
</dbReference>
<dbReference type="SUPFAM" id="SSF47781">
    <property type="entry name" value="RuvA domain 2-like"/>
    <property type="match status" value="1"/>
</dbReference>
<dbReference type="PANTHER" id="PTHR36928:SF1">
    <property type="entry name" value="PHOSPHATASE YCDX-RELATED"/>
    <property type="match status" value="1"/>
</dbReference>
<dbReference type="Pfam" id="PF02811">
    <property type="entry name" value="PHP"/>
    <property type="match status" value="1"/>
</dbReference>
<proteinExistence type="predicted"/>
<dbReference type="GO" id="GO:0006281">
    <property type="term" value="P:DNA repair"/>
    <property type="evidence" value="ECO:0007669"/>
    <property type="project" value="InterPro"/>
</dbReference>
<dbReference type="STRING" id="46223.SAMN05421852_10265"/>
<dbReference type="InterPro" id="IPR003141">
    <property type="entry name" value="Pol/His_phosphatase_N"/>
</dbReference>
<dbReference type="InterPro" id="IPR037160">
    <property type="entry name" value="DNA_Pol_thumb_sf"/>
</dbReference>
<name>A0A1I3L720_9BACL</name>
<dbReference type="RefSeq" id="WP_175482253.1">
    <property type="nucleotide sequence ID" value="NZ_FORR01000002.1"/>
</dbReference>
<keyword evidence="6" id="KW-0235">DNA replication</keyword>
<evidence type="ECO:0000259" key="9">
    <source>
        <dbReference type="SMART" id="SM00278"/>
    </source>
</evidence>
<dbReference type="InterPro" id="IPR050243">
    <property type="entry name" value="PHP_phosphatase"/>
</dbReference>
<dbReference type="Pfam" id="PF14791">
    <property type="entry name" value="DNA_pol_B_thumb"/>
    <property type="match status" value="1"/>
</dbReference>
<protein>
    <recommendedName>
        <fullName evidence="2">DNA-directed DNA polymerase</fullName>
        <ecNumber evidence="2">2.7.7.7</ecNumber>
    </recommendedName>
</protein>
<dbReference type="InterPro" id="IPR022311">
    <property type="entry name" value="PolX-like"/>
</dbReference>
<dbReference type="InterPro" id="IPR004013">
    <property type="entry name" value="PHP_dom"/>
</dbReference>
<evidence type="ECO:0000256" key="6">
    <source>
        <dbReference type="ARBA" id="ARBA00022705"/>
    </source>
</evidence>
<dbReference type="Gene3D" id="1.10.150.20">
    <property type="entry name" value="5' to 3' exonuclease, C-terminal subdomain"/>
    <property type="match status" value="1"/>
</dbReference>
<dbReference type="InterPro" id="IPR043519">
    <property type="entry name" value="NT_sf"/>
</dbReference>
<dbReference type="InterPro" id="IPR010994">
    <property type="entry name" value="RuvA_2-like"/>
</dbReference>